<dbReference type="PANTHER" id="PTHR32071">
    <property type="entry name" value="TRANSCRIPTIONAL REGULATORY PROTEIN"/>
    <property type="match status" value="1"/>
</dbReference>
<dbReference type="InterPro" id="IPR002078">
    <property type="entry name" value="Sigma_54_int"/>
</dbReference>
<dbReference type="FunFam" id="3.40.50.300:FF:000006">
    <property type="entry name" value="DNA-binding transcriptional regulator NtrC"/>
    <property type="match status" value="1"/>
</dbReference>
<feature type="domain" description="Sigma-54 factor interaction" evidence="6">
    <location>
        <begin position="207"/>
        <end position="430"/>
    </location>
</feature>
<dbReference type="PROSITE" id="PS00688">
    <property type="entry name" value="SIGMA54_INTERACT_3"/>
    <property type="match status" value="1"/>
</dbReference>
<keyword evidence="8" id="KW-1185">Reference proteome</keyword>
<keyword evidence="2" id="KW-0067">ATP-binding</keyword>
<dbReference type="InterPro" id="IPR003593">
    <property type="entry name" value="AAA+_ATPase"/>
</dbReference>
<evidence type="ECO:0000256" key="5">
    <source>
        <dbReference type="ARBA" id="ARBA00023163"/>
    </source>
</evidence>
<name>A0A3E1P0E1_9BACT</name>
<dbReference type="InterPro" id="IPR027417">
    <property type="entry name" value="P-loop_NTPase"/>
</dbReference>
<evidence type="ECO:0000313" key="7">
    <source>
        <dbReference type="EMBL" id="RFM33649.1"/>
    </source>
</evidence>
<dbReference type="PROSITE" id="PS00675">
    <property type="entry name" value="SIGMA54_INTERACT_1"/>
    <property type="match status" value="1"/>
</dbReference>
<evidence type="ECO:0000256" key="1">
    <source>
        <dbReference type="ARBA" id="ARBA00022741"/>
    </source>
</evidence>
<dbReference type="CDD" id="cd00009">
    <property type="entry name" value="AAA"/>
    <property type="match status" value="1"/>
</dbReference>
<evidence type="ECO:0000256" key="2">
    <source>
        <dbReference type="ARBA" id="ARBA00022840"/>
    </source>
</evidence>
<comment type="caution">
    <text evidence="7">The sequence shown here is derived from an EMBL/GenBank/DDBJ whole genome shotgun (WGS) entry which is preliminary data.</text>
</comment>
<dbReference type="InterPro" id="IPR009057">
    <property type="entry name" value="Homeodomain-like_sf"/>
</dbReference>
<dbReference type="InterPro" id="IPR025943">
    <property type="entry name" value="Sigma_54_int_dom_ATP-bd_2"/>
</dbReference>
<keyword evidence="3" id="KW-0805">Transcription regulation</keyword>
<keyword evidence="4" id="KW-0238">DNA-binding</keyword>
<evidence type="ECO:0000256" key="3">
    <source>
        <dbReference type="ARBA" id="ARBA00023015"/>
    </source>
</evidence>
<dbReference type="SUPFAM" id="SSF46689">
    <property type="entry name" value="Homeodomain-like"/>
    <property type="match status" value="1"/>
</dbReference>
<dbReference type="Gene3D" id="1.10.10.60">
    <property type="entry name" value="Homeodomain-like"/>
    <property type="match status" value="1"/>
</dbReference>
<accession>A0A3E1P0E1</accession>
<keyword evidence="1" id="KW-0547">Nucleotide-binding</keyword>
<dbReference type="Pfam" id="PF02954">
    <property type="entry name" value="HTH_8"/>
    <property type="match status" value="1"/>
</dbReference>
<dbReference type="InterPro" id="IPR025662">
    <property type="entry name" value="Sigma_54_int_dom_ATP-bd_1"/>
</dbReference>
<dbReference type="InterPro" id="IPR025944">
    <property type="entry name" value="Sigma_54_int_dom_CS"/>
</dbReference>
<protein>
    <submittedName>
        <fullName evidence="7">AAA family ATPase</fullName>
    </submittedName>
</protein>
<dbReference type="Gene3D" id="3.40.50.300">
    <property type="entry name" value="P-loop containing nucleotide triphosphate hydrolases"/>
    <property type="match status" value="1"/>
</dbReference>
<dbReference type="Pfam" id="PF25601">
    <property type="entry name" value="AAA_lid_14"/>
    <property type="match status" value="1"/>
</dbReference>
<dbReference type="OrthoDB" id="9782110at2"/>
<dbReference type="InterPro" id="IPR058031">
    <property type="entry name" value="AAA_lid_NorR"/>
</dbReference>
<dbReference type="Gene3D" id="1.10.8.60">
    <property type="match status" value="1"/>
</dbReference>
<gene>
    <name evidence="7" type="ORF">DXN04_16950</name>
</gene>
<dbReference type="SMART" id="SM00382">
    <property type="entry name" value="AAA"/>
    <property type="match status" value="1"/>
</dbReference>
<dbReference type="PANTHER" id="PTHR32071:SF117">
    <property type="entry name" value="PTS-DEPENDENT DIHYDROXYACETONE KINASE OPERON REGULATORY PROTEIN-RELATED"/>
    <property type="match status" value="1"/>
</dbReference>
<dbReference type="GO" id="GO:0006355">
    <property type="term" value="P:regulation of DNA-templated transcription"/>
    <property type="evidence" value="ECO:0007669"/>
    <property type="project" value="InterPro"/>
</dbReference>
<organism evidence="7 8">
    <name type="scientific">Chitinophaga silvisoli</name>
    <dbReference type="NCBI Taxonomy" id="2291814"/>
    <lineage>
        <taxon>Bacteria</taxon>
        <taxon>Pseudomonadati</taxon>
        <taxon>Bacteroidota</taxon>
        <taxon>Chitinophagia</taxon>
        <taxon>Chitinophagales</taxon>
        <taxon>Chitinophagaceae</taxon>
        <taxon>Chitinophaga</taxon>
    </lineage>
</organism>
<evidence type="ECO:0000313" key="8">
    <source>
        <dbReference type="Proteomes" id="UP000261174"/>
    </source>
</evidence>
<reference evidence="7 8" key="1">
    <citation type="submission" date="2018-08" db="EMBL/GenBank/DDBJ databases">
        <title>Chitinophaga sp. K20C18050901, a novel bacterium isolated from forest soil.</title>
        <authorList>
            <person name="Wang C."/>
        </authorList>
    </citation>
    <scope>NUCLEOTIDE SEQUENCE [LARGE SCALE GENOMIC DNA]</scope>
    <source>
        <strain evidence="7 8">K20C18050901</strain>
    </source>
</reference>
<dbReference type="EMBL" id="QTJV01000006">
    <property type="protein sequence ID" value="RFM33649.1"/>
    <property type="molecule type" value="Genomic_DNA"/>
</dbReference>
<evidence type="ECO:0000259" key="6">
    <source>
        <dbReference type="PROSITE" id="PS50045"/>
    </source>
</evidence>
<dbReference type="AlphaFoldDB" id="A0A3E1P0E1"/>
<dbReference type="Proteomes" id="UP000261174">
    <property type="component" value="Unassembled WGS sequence"/>
</dbReference>
<dbReference type="InterPro" id="IPR002197">
    <property type="entry name" value="HTH_Fis"/>
</dbReference>
<dbReference type="PROSITE" id="PS00676">
    <property type="entry name" value="SIGMA54_INTERACT_2"/>
    <property type="match status" value="1"/>
</dbReference>
<proteinExistence type="predicted"/>
<dbReference type="Pfam" id="PF00158">
    <property type="entry name" value="Sigma54_activat"/>
    <property type="match status" value="1"/>
</dbReference>
<dbReference type="GO" id="GO:0005524">
    <property type="term" value="F:ATP binding"/>
    <property type="evidence" value="ECO:0007669"/>
    <property type="project" value="UniProtKB-KW"/>
</dbReference>
<sequence>MKGVLLTKVGHMELFGLLEWLLPKGHTGNQPDHDAVKGIKSEAELMAFIQSVLRPYLHTISILIGIADADGMVAFWWLHADNTFLFPALPERIPAAYFSNKGSNILELDAPDRRDAFQTTLFKNGVKEALIQPLLYQQKNLGFLCLLSDTKDTITASVQTIVNESAGLFAAACLQVLLLQLAEEYRQKMSGALPLVVHNTGMIGGAALQPALHLLSQVAPTSATVLLTGETGTGKELFAAAIHQASPRRHRQMVKVNCAALPAQLIESELFGHEKGAFTGALERRIGKFELADKGTLFLDEIGELPLELQAKLLRAIQEKEIERLGGNHTIKVDVRIIAATNRDLEREIAAGRFREDLYYRLYVFPIMLPPLRERKDDIPLLLQHFAANAALRYGKEIKGIHPACIPALLAYSWPGNIRELENVVERAVIAATDPYIMIIPPQRRQVAASSDTSPPRTASLAESERIAIIQALRQCNGKIRGPQGAAAMLDIKPTTLEARMKKLGIVKEHVLRRG</sequence>
<dbReference type="SUPFAM" id="SSF52540">
    <property type="entry name" value="P-loop containing nucleoside triphosphate hydrolases"/>
    <property type="match status" value="1"/>
</dbReference>
<evidence type="ECO:0000256" key="4">
    <source>
        <dbReference type="ARBA" id="ARBA00023125"/>
    </source>
</evidence>
<dbReference type="GO" id="GO:0043565">
    <property type="term" value="F:sequence-specific DNA binding"/>
    <property type="evidence" value="ECO:0007669"/>
    <property type="project" value="InterPro"/>
</dbReference>
<dbReference type="PROSITE" id="PS50045">
    <property type="entry name" value="SIGMA54_INTERACT_4"/>
    <property type="match status" value="1"/>
</dbReference>
<keyword evidence="5" id="KW-0804">Transcription</keyword>